<dbReference type="RefSeq" id="WP_313792871.1">
    <property type="nucleotide sequence ID" value="NZ_CP102453.1"/>
</dbReference>
<dbReference type="Pfam" id="PF06114">
    <property type="entry name" value="Peptidase_M78"/>
    <property type="match status" value="1"/>
</dbReference>
<proteinExistence type="predicted"/>
<organism evidence="2 3">
    <name type="scientific">Fundicoccus culcitae</name>
    <dbReference type="NCBI Taxonomy" id="2969821"/>
    <lineage>
        <taxon>Bacteria</taxon>
        <taxon>Bacillati</taxon>
        <taxon>Bacillota</taxon>
        <taxon>Bacilli</taxon>
        <taxon>Lactobacillales</taxon>
        <taxon>Aerococcaceae</taxon>
        <taxon>Fundicoccus</taxon>
    </lineage>
</organism>
<evidence type="ECO:0000313" key="3">
    <source>
        <dbReference type="Proteomes" id="UP001315967"/>
    </source>
</evidence>
<gene>
    <name evidence="2" type="ORF">NRE15_10720</name>
</gene>
<dbReference type="EMBL" id="CP102453">
    <property type="protein sequence ID" value="UUX33370.1"/>
    <property type="molecule type" value="Genomic_DNA"/>
</dbReference>
<accession>A0ABY5P439</accession>
<reference evidence="2 3" key="1">
    <citation type="submission" date="2022-08" db="EMBL/GenBank/DDBJ databases">
        <title>Aerococcaceae sp. nov isolated from spoiled eye mask.</title>
        <authorList>
            <person name="Zhou G."/>
            <person name="Xie X.-B."/>
            <person name="Shi Q.-S."/>
            <person name="Wang Y.-S."/>
            <person name="Wen X."/>
            <person name="Peng H."/>
            <person name="Yang X.-J."/>
            <person name="Tao H.-B."/>
            <person name="Huang X.-M."/>
        </authorList>
    </citation>
    <scope>NUCLEOTIDE SEQUENCE [LARGE SCALE GENOMIC DNA]</scope>
    <source>
        <strain evidence="3">DM20194951</strain>
    </source>
</reference>
<dbReference type="Proteomes" id="UP001315967">
    <property type="component" value="Chromosome"/>
</dbReference>
<evidence type="ECO:0000313" key="2">
    <source>
        <dbReference type="EMBL" id="UUX33370.1"/>
    </source>
</evidence>
<feature type="domain" description="IrrE N-terminal-like" evidence="1">
    <location>
        <begin position="52"/>
        <end position="158"/>
    </location>
</feature>
<sequence>MMKITNNQVAEIADIYASVFLKKYFGEEVFLGSVIERVLSKKAHIIYQNVDDPSYYGATVHMLDKQIIAINTAQPLRIRYYSAAHELWYLLYDADELPIKYDGFEHERVAEQFATRVMLPDGLVRTLLRMIDGTIENKVIEIADLSSMPYVIVTNRLKELGARVSATLMEREEEDWIKVRKLLGYPPSVLDKSDAFKQFWALSKEVEQQLETKEITLEIAANLIKHIDPEQAEKYWKQRQDLLDDWSTEDD</sequence>
<dbReference type="InterPro" id="IPR010359">
    <property type="entry name" value="IrrE_HExxH"/>
</dbReference>
<protein>
    <recommendedName>
        <fullName evidence="1">IrrE N-terminal-like domain-containing protein</fullName>
    </recommendedName>
</protein>
<evidence type="ECO:0000259" key="1">
    <source>
        <dbReference type="Pfam" id="PF06114"/>
    </source>
</evidence>
<keyword evidence="3" id="KW-1185">Reference proteome</keyword>
<name>A0ABY5P439_9LACT</name>